<organism evidence="8 9">
    <name type="scientific">Clavelina lepadiformis</name>
    <name type="common">Light-bulb sea squirt</name>
    <name type="synonym">Ascidia lepadiformis</name>
    <dbReference type="NCBI Taxonomy" id="159417"/>
    <lineage>
        <taxon>Eukaryota</taxon>
        <taxon>Metazoa</taxon>
        <taxon>Chordata</taxon>
        <taxon>Tunicata</taxon>
        <taxon>Ascidiacea</taxon>
        <taxon>Aplousobranchia</taxon>
        <taxon>Clavelinidae</taxon>
        <taxon>Clavelina</taxon>
    </lineage>
</organism>
<dbReference type="EC" id="2.1.1.6" evidence="1"/>
<name>A0ABP0FIZ8_CLALP</name>
<reference evidence="8 9" key="1">
    <citation type="submission" date="2024-02" db="EMBL/GenBank/DDBJ databases">
        <authorList>
            <person name="Daric V."/>
            <person name="Darras S."/>
        </authorList>
    </citation>
    <scope>NUCLEOTIDE SEQUENCE [LARGE SCALE GENOMIC DNA]</scope>
</reference>
<keyword evidence="5" id="KW-0531">Neurotransmitter degradation</keyword>
<evidence type="ECO:0000313" key="9">
    <source>
        <dbReference type="Proteomes" id="UP001642483"/>
    </source>
</evidence>
<evidence type="ECO:0000256" key="2">
    <source>
        <dbReference type="ARBA" id="ARBA00022603"/>
    </source>
</evidence>
<keyword evidence="4" id="KW-0949">S-adenosyl-L-methionine</keyword>
<evidence type="ECO:0000313" key="8">
    <source>
        <dbReference type="EMBL" id="CAK8679649.1"/>
    </source>
</evidence>
<dbReference type="Gene3D" id="3.40.50.150">
    <property type="entry name" value="Vaccinia Virus protein VP39"/>
    <property type="match status" value="1"/>
</dbReference>
<keyword evidence="3" id="KW-0808">Transferase</keyword>
<dbReference type="PANTHER" id="PTHR43836:SF2">
    <property type="entry name" value="CATECHOL O-METHYLTRANSFERASE 1-RELATED"/>
    <property type="match status" value="1"/>
</dbReference>
<dbReference type="PANTHER" id="PTHR43836">
    <property type="entry name" value="CATECHOL O-METHYLTRANSFERASE 1-RELATED"/>
    <property type="match status" value="1"/>
</dbReference>
<evidence type="ECO:0000256" key="4">
    <source>
        <dbReference type="ARBA" id="ARBA00022691"/>
    </source>
</evidence>
<sequence length="215" mass="24693">MIDPNFPQRLLKHVLENANRGDVDNIINVMDNYCYTVERCIAVGDKKGKILDSCLMGTDPKIALELGTYFGYSALRIARLLGEDGTLYTVEANSAYADVARKIIKFANLEDKIRIIVGQSSDVIPELTKKFQIFHLDFLFIDHWKSCYKPDIFMLEELGFLKDGTVILADNTFDDECQDYVEYVRQSPKYQCTAFQEKDFYTNNDDGMEKSVFKI</sequence>
<gene>
    <name evidence="8" type="ORF">CVLEPA_LOCUS9909</name>
</gene>
<evidence type="ECO:0000256" key="6">
    <source>
        <dbReference type="ARBA" id="ARBA00022939"/>
    </source>
</evidence>
<keyword evidence="9" id="KW-1185">Reference proteome</keyword>
<dbReference type="PROSITE" id="PS51682">
    <property type="entry name" value="SAM_OMT_I"/>
    <property type="match status" value="1"/>
</dbReference>
<comment type="similarity">
    <text evidence="7">Belongs to the class I-like SAM-binding methyltransferase superfamily. Cation-dependent O-methyltransferase family.</text>
</comment>
<accession>A0ABP0FIZ8</accession>
<dbReference type="InterPro" id="IPR002935">
    <property type="entry name" value="SAM_O-MeTrfase"/>
</dbReference>
<dbReference type="Pfam" id="PF01596">
    <property type="entry name" value="Methyltransf_3"/>
    <property type="match status" value="1"/>
</dbReference>
<evidence type="ECO:0000256" key="1">
    <source>
        <dbReference type="ARBA" id="ARBA00012880"/>
    </source>
</evidence>
<dbReference type="EMBL" id="CAWYQH010000068">
    <property type="protein sequence ID" value="CAK8679649.1"/>
    <property type="molecule type" value="Genomic_DNA"/>
</dbReference>
<proteinExistence type="inferred from homology"/>
<comment type="caution">
    <text evidence="8">The sequence shown here is derived from an EMBL/GenBank/DDBJ whole genome shotgun (WGS) entry which is preliminary data.</text>
</comment>
<dbReference type="SUPFAM" id="SSF53335">
    <property type="entry name" value="S-adenosyl-L-methionine-dependent methyltransferases"/>
    <property type="match status" value="1"/>
</dbReference>
<evidence type="ECO:0000256" key="3">
    <source>
        <dbReference type="ARBA" id="ARBA00022679"/>
    </source>
</evidence>
<keyword evidence="2" id="KW-0489">Methyltransferase</keyword>
<evidence type="ECO:0000256" key="7">
    <source>
        <dbReference type="ARBA" id="ARBA00023453"/>
    </source>
</evidence>
<protein>
    <recommendedName>
        <fullName evidence="1">catechol O-methyltransferase</fullName>
        <ecNumber evidence="1">2.1.1.6</ecNumber>
    </recommendedName>
</protein>
<keyword evidence="6" id="KW-0128">Catecholamine metabolism</keyword>
<dbReference type="InterPro" id="IPR029063">
    <property type="entry name" value="SAM-dependent_MTases_sf"/>
</dbReference>
<dbReference type="Proteomes" id="UP001642483">
    <property type="component" value="Unassembled WGS sequence"/>
</dbReference>
<evidence type="ECO:0000256" key="5">
    <source>
        <dbReference type="ARBA" id="ARBA00022867"/>
    </source>
</evidence>